<comment type="caution">
    <text evidence="1">The sequence shown here is derived from an EMBL/GenBank/DDBJ whole genome shotgun (WGS) entry which is preliminary data.</text>
</comment>
<dbReference type="Proteomes" id="UP000324222">
    <property type="component" value="Unassembled WGS sequence"/>
</dbReference>
<evidence type="ECO:0000313" key="2">
    <source>
        <dbReference type="Proteomes" id="UP000324222"/>
    </source>
</evidence>
<keyword evidence="2" id="KW-1185">Reference proteome</keyword>
<dbReference type="AlphaFoldDB" id="A0A5B7H9L0"/>
<organism evidence="1 2">
    <name type="scientific">Portunus trituberculatus</name>
    <name type="common">Swimming crab</name>
    <name type="synonym">Neptunus trituberculatus</name>
    <dbReference type="NCBI Taxonomy" id="210409"/>
    <lineage>
        <taxon>Eukaryota</taxon>
        <taxon>Metazoa</taxon>
        <taxon>Ecdysozoa</taxon>
        <taxon>Arthropoda</taxon>
        <taxon>Crustacea</taxon>
        <taxon>Multicrustacea</taxon>
        <taxon>Malacostraca</taxon>
        <taxon>Eumalacostraca</taxon>
        <taxon>Eucarida</taxon>
        <taxon>Decapoda</taxon>
        <taxon>Pleocyemata</taxon>
        <taxon>Brachyura</taxon>
        <taxon>Eubrachyura</taxon>
        <taxon>Portunoidea</taxon>
        <taxon>Portunidae</taxon>
        <taxon>Portuninae</taxon>
        <taxon>Portunus</taxon>
    </lineage>
</organism>
<dbReference type="EMBL" id="VSRR010024641">
    <property type="protein sequence ID" value="MPC66345.1"/>
    <property type="molecule type" value="Genomic_DNA"/>
</dbReference>
<accession>A0A5B7H9L0</accession>
<name>A0A5B7H9L0_PORTR</name>
<reference evidence="1 2" key="1">
    <citation type="submission" date="2019-05" db="EMBL/GenBank/DDBJ databases">
        <title>Another draft genome of Portunus trituberculatus and its Hox gene families provides insights of decapod evolution.</title>
        <authorList>
            <person name="Jeong J.-H."/>
            <person name="Song I."/>
            <person name="Kim S."/>
            <person name="Choi T."/>
            <person name="Kim D."/>
            <person name="Ryu S."/>
            <person name="Kim W."/>
        </authorList>
    </citation>
    <scope>NUCLEOTIDE SEQUENCE [LARGE SCALE GENOMIC DNA]</scope>
    <source>
        <tissue evidence="1">Muscle</tissue>
    </source>
</reference>
<protein>
    <submittedName>
        <fullName evidence="1">Uncharacterized protein</fullName>
    </submittedName>
</protein>
<evidence type="ECO:0000313" key="1">
    <source>
        <dbReference type="EMBL" id="MPC66345.1"/>
    </source>
</evidence>
<gene>
    <name evidence="1" type="ORF">E2C01_060493</name>
</gene>
<proteinExistence type="predicted"/>
<sequence>MGSKKLNMEEKTCALTLLVQGMPGKCVVEELTVNRRSIYSQKMEAAKLEPNTIPPLKPGSGGKK</sequence>